<sequence>MALTELPEWVQWISALSPAGLLVIAVATALVAWRTLRQRSTADARAHWWERTQWALETSFATDQDVSLVGLHVLEVQATSELMRDEEYRLVMAVWDDLFRGTRRGEMETDVEYVLTEERQEVVGGEDDEHHHGQ</sequence>
<comment type="caution">
    <text evidence="2">The sequence shown here is derived from an EMBL/GenBank/DDBJ whole genome shotgun (WGS) entry which is preliminary data.</text>
</comment>
<organism evidence="2 3">
    <name type="scientific">Georgenia yuyongxinii</name>
    <dbReference type="NCBI Taxonomy" id="2589797"/>
    <lineage>
        <taxon>Bacteria</taxon>
        <taxon>Bacillati</taxon>
        <taxon>Actinomycetota</taxon>
        <taxon>Actinomycetes</taxon>
        <taxon>Micrococcales</taxon>
        <taxon>Bogoriellaceae</taxon>
        <taxon>Georgenia</taxon>
    </lineage>
</organism>
<dbReference type="AlphaFoldDB" id="A0A552WXP3"/>
<keyword evidence="1" id="KW-0472">Membrane</keyword>
<proteinExistence type="predicted"/>
<feature type="transmembrane region" description="Helical" evidence="1">
    <location>
        <begin position="12"/>
        <end position="33"/>
    </location>
</feature>
<gene>
    <name evidence="2" type="ORF">FJ693_00055</name>
</gene>
<dbReference type="RefSeq" id="WP_143416499.1">
    <property type="nucleotide sequence ID" value="NZ_VJXR01000001.1"/>
</dbReference>
<evidence type="ECO:0000256" key="1">
    <source>
        <dbReference type="SAM" id="Phobius"/>
    </source>
</evidence>
<accession>A0A552WXP3</accession>
<keyword evidence="1" id="KW-1133">Transmembrane helix</keyword>
<keyword evidence="1" id="KW-0812">Transmembrane</keyword>
<evidence type="ECO:0000313" key="3">
    <source>
        <dbReference type="Proteomes" id="UP000318693"/>
    </source>
</evidence>
<protein>
    <submittedName>
        <fullName evidence="2">Uncharacterized protein</fullName>
    </submittedName>
</protein>
<evidence type="ECO:0000313" key="2">
    <source>
        <dbReference type="EMBL" id="TRW47544.1"/>
    </source>
</evidence>
<dbReference type="EMBL" id="VJXR01000001">
    <property type="protein sequence ID" value="TRW47544.1"/>
    <property type="molecule type" value="Genomic_DNA"/>
</dbReference>
<dbReference type="Proteomes" id="UP000318693">
    <property type="component" value="Unassembled WGS sequence"/>
</dbReference>
<keyword evidence="3" id="KW-1185">Reference proteome</keyword>
<name>A0A552WXP3_9MICO</name>
<reference evidence="2 3" key="1">
    <citation type="submission" date="2019-07" db="EMBL/GenBank/DDBJ databases">
        <title>Georgenia wutianyii sp. nov. and Georgenia *** sp. nov. isolated from plateau pika (Ochotona curzoniae) in the Qinghai-Tibet plateau of China.</title>
        <authorList>
            <person name="Tian Z."/>
        </authorList>
    </citation>
    <scope>NUCLEOTIDE SEQUENCE [LARGE SCALE GENOMIC DNA]</scope>
    <source>
        <strain evidence="2 3">Z446</strain>
    </source>
</reference>